<feature type="compositionally biased region" description="Polar residues" evidence="2">
    <location>
        <begin position="33"/>
        <end position="80"/>
    </location>
</feature>
<dbReference type="InterPro" id="IPR001900">
    <property type="entry name" value="RNase_II/R"/>
</dbReference>
<name>A0A8H7SI69_9FUNG</name>
<dbReference type="GO" id="GO:0000175">
    <property type="term" value="F:3'-5'-RNA exonuclease activity"/>
    <property type="evidence" value="ECO:0007669"/>
    <property type="project" value="TreeGrafter"/>
</dbReference>
<evidence type="ECO:0000256" key="1">
    <source>
        <dbReference type="RuleBase" id="RU003901"/>
    </source>
</evidence>
<protein>
    <recommendedName>
        <fullName evidence="3">RNB domain-containing protein</fullName>
    </recommendedName>
</protein>
<accession>A0A8H7SI69</accession>
<proteinExistence type="inferred from homology"/>
<dbReference type="InterPro" id="IPR041505">
    <property type="entry name" value="Dis3_CSD2"/>
</dbReference>
<evidence type="ECO:0000313" key="4">
    <source>
        <dbReference type="EMBL" id="KAG2229742.1"/>
    </source>
</evidence>
<sequence>MSYNYSANHYNRYSDSDIRKKKPVETPPPDLRSSFNTNNTNYGNSAPSRPSNNYAGNYPHSNIPNHDRTSNYSTNRSYASYTQSPARTAVYYQHANDSCSVPTEKSKNQHKVYDVNRYQRQNDRLSDNNWRSTARPIKNQYIHPDDVNLTKRNNFFCPYLDPVDMEKEIQNGTSYEGVIRITKNRYDAYVTCDGLEADVYIGGLKSRNRSLDGDRVVVQLVDVDTVWDIESISTADQDEYTDAEQSYKPAYCGEVVGITLRSPNTTFVGTVGSSRTPGQPNNGRFSRDNRAPRIAWFKPIDQRVPLIAIRDNDVPADLITNADVYKNCLYSATVLQWSIHDTSPAGKLKEKIGLLGDLSTERHAILADNSIATSDFTPVTLSGLPSTPWEIPESEIKQRRDLRQELIFTIDPSTAKDLDDAVHFKVLDDGFYEVGVHIADVGFFLKRGSALDQEALQRGTSTYLVDKTFSMLPSLLCEELCSLNPNVDRLAFSVIWKLDAYGKQLSTWFGKTVIRSRAKLSYDDAQCVIDGDEIPDDVKIYGTHSVSQVSASIFMLNKLATELRRKRFDYGALQLNSVKLKFELDSQGQPISVSTAESKEANQLIEEFMLLANISVAKKISATYPEEALLRRHEPPLQKRLVKLGLNFCGSSAGSLQISFDKVKDKNVKEVLLVLAIRCMQRAKYFCTGDIDIAKYQHYALNENVYTHFTSPIRRYADVMVHRLLESALEGKNGARKAQDDSTNLYLSKYLARCEMVKGAVFVKANVIAVTKDYYEVHVPKYGLEGKFRLKDLPIQQYGYKNGVLDIHWKPGVSSEPELDQLMSALSVTNDKDTVEFEEIPCLQLLAVFSKIDVRIQVNETRSPPIINLYPVNPFSGEIVIV</sequence>
<gene>
    <name evidence="4" type="ORF">INT48_000034</name>
</gene>
<dbReference type="PROSITE" id="PS01175">
    <property type="entry name" value="RIBONUCLEASE_II"/>
    <property type="match status" value="1"/>
</dbReference>
<dbReference type="InterPro" id="IPR022966">
    <property type="entry name" value="RNase_II/R_CS"/>
</dbReference>
<dbReference type="GO" id="GO:0000932">
    <property type="term" value="C:P-body"/>
    <property type="evidence" value="ECO:0007669"/>
    <property type="project" value="TreeGrafter"/>
</dbReference>
<dbReference type="Pfam" id="PF17877">
    <property type="entry name" value="Dis3l2_C_term"/>
    <property type="match status" value="1"/>
</dbReference>
<dbReference type="Pfam" id="PF17849">
    <property type="entry name" value="OB_Dis3"/>
    <property type="match status" value="1"/>
</dbReference>
<feature type="domain" description="RNB" evidence="3">
    <location>
        <begin position="399"/>
        <end position="731"/>
    </location>
</feature>
<comment type="caution">
    <text evidence="4">The sequence shown here is derived from an EMBL/GenBank/DDBJ whole genome shotgun (WGS) entry which is preliminary data.</text>
</comment>
<dbReference type="AlphaFoldDB" id="A0A8H7SI69"/>
<dbReference type="EMBL" id="JAEPRE010000247">
    <property type="protein sequence ID" value="KAG2229742.1"/>
    <property type="molecule type" value="Genomic_DNA"/>
</dbReference>
<evidence type="ECO:0000256" key="2">
    <source>
        <dbReference type="SAM" id="MobiDB-lite"/>
    </source>
</evidence>
<evidence type="ECO:0000259" key="3">
    <source>
        <dbReference type="SMART" id="SM00955"/>
    </source>
</evidence>
<dbReference type="Gene3D" id="2.40.50.690">
    <property type="match status" value="1"/>
</dbReference>
<dbReference type="Pfam" id="PF00773">
    <property type="entry name" value="RNB"/>
    <property type="match status" value="1"/>
</dbReference>
<organism evidence="4 5">
    <name type="scientific">Thamnidium elegans</name>
    <dbReference type="NCBI Taxonomy" id="101142"/>
    <lineage>
        <taxon>Eukaryota</taxon>
        <taxon>Fungi</taxon>
        <taxon>Fungi incertae sedis</taxon>
        <taxon>Mucoromycota</taxon>
        <taxon>Mucoromycotina</taxon>
        <taxon>Mucoromycetes</taxon>
        <taxon>Mucorales</taxon>
        <taxon>Mucorineae</taxon>
        <taxon>Mucoraceae</taxon>
        <taxon>Thamnidium</taxon>
    </lineage>
</organism>
<dbReference type="PANTHER" id="PTHR23355:SF9">
    <property type="entry name" value="DIS3-LIKE EXONUCLEASE 2"/>
    <property type="match status" value="1"/>
</dbReference>
<keyword evidence="5" id="KW-1185">Reference proteome</keyword>
<dbReference type="InterPro" id="IPR050180">
    <property type="entry name" value="RNR_Ribonuclease"/>
</dbReference>
<dbReference type="Proteomes" id="UP000613177">
    <property type="component" value="Unassembled WGS sequence"/>
</dbReference>
<dbReference type="GO" id="GO:0003723">
    <property type="term" value="F:RNA binding"/>
    <property type="evidence" value="ECO:0007669"/>
    <property type="project" value="InterPro"/>
</dbReference>
<dbReference type="SUPFAM" id="SSF50249">
    <property type="entry name" value="Nucleic acid-binding proteins"/>
    <property type="match status" value="2"/>
</dbReference>
<evidence type="ECO:0000313" key="5">
    <source>
        <dbReference type="Proteomes" id="UP000613177"/>
    </source>
</evidence>
<dbReference type="SMART" id="SM00955">
    <property type="entry name" value="RNB"/>
    <property type="match status" value="1"/>
</dbReference>
<dbReference type="PANTHER" id="PTHR23355">
    <property type="entry name" value="RIBONUCLEASE"/>
    <property type="match status" value="1"/>
</dbReference>
<dbReference type="Gene3D" id="2.40.50.700">
    <property type="match status" value="1"/>
</dbReference>
<reference evidence="4" key="1">
    <citation type="submission" date="2021-01" db="EMBL/GenBank/DDBJ databases">
        <title>Metabolic potential, ecology and presence of endohyphal bacteria is reflected in genomic diversity of Mucoromycotina.</title>
        <authorList>
            <person name="Muszewska A."/>
            <person name="Okrasinska A."/>
            <person name="Steczkiewicz K."/>
            <person name="Drgas O."/>
            <person name="Orlowska M."/>
            <person name="Perlinska-Lenart U."/>
            <person name="Aleksandrzak-Piekarczyk T."/>
            <person name="Szatraj K."/>
            <person name="Zielenkiewicz U."/>
            <person name="Pilsyk S."/>
            <person name="Malc E."/>
            <person name="Mieczkowski P."/>
            <person name="Kruszewska J.S."/>
            <person name="Biernat P."/>
            <person name="Pawlowska J."/>
        </authorList>
    </citation>
    <scope>NUCLEOTIDE SEQUENCE</scope>
    <source>
        <strain evidence="4">WA0000018081</strain>
    </source>
</reference>
<feature type="region of interest" description="Disordered" evidence="2">
    <location>
        <begin position="14"/>
        <end position="80"/>
    </location>
</feature>
<dbReference type="GO" id="GO:0006402">
    <property type="term" value="P:mRNA catabolic process"/>
    <property type="evidence" value="ECO:0007669"/>
    <property type="project" value="TreeGrafter"/>
</dbReference>
<comment type="similarity">
    <text evidence="1">Belongs to the RNR ribonuclease family.</text>
</comment>
<dbReference type="InterPro" id="IPR041093">
    <property type="entry name" value="Dis3l2-like_C"/>
</dbReference>
<dbReference type="InterPro" id="IPR012340">
    <property type="entry name" value="NA-bd_OB-fold"/>
</dbReference>